<keyword evidence="3" id="KW-0540">Nuclease</keyword>
<comment type="subcellular location">
    <subcellularLocation>
        <location evidence="1">Nucleus</location>
    </subcellularLocation>
</comment>
<feature type="binding site" evidence="9">
    <location>
        <position position="382"/>
    </location>
    <ligand>
        <name>Zn(2+)</name>
        <dbReference type="ChEBI" id="CHEBI:29105"/>
    </ligand>
</feature>
<dbReference type="Gene3D" id="6.20.210.10">
    <property type="entry name" value="Nin one binding (NOB1), Zn-ribbon-like"/>
    <property type="match status" value="1"/>
</dbReference>
<evidence type="ECO:0000259" key="11">
    <source>
        <dbReference type="Pfam" id="PF08772"/>
    </source>
</evidence>
<feature type="compositionally biased region" description="Basic and acidic residues" evidence="10">
    <location>
        <begin position="117"/>
        <end position="141"/>
    </location>
</feature>
<dbReference type="PIRSF" id="PIRSF037125">
    <property type="entry name" value="D-site_20S_pre-rRNA_nuclease"/>
    <property type="match status" value="1"/>
</dbReference>
<evidence type="ECO:0000256" key="7">
    <source>
        <dbReference type="ARBA" id="ARBA00023242"/>
    </source>
</evidence>
<dbReference type="GO" id="GO:0016787">
    <property type="term" value="F:hydrolase activity"/>
    <property type="evidence" value="ECO:0007669"/>
    <property type="project" value="UniProtKB-KW"/>
</dbReference>
<dbReference type="Pfam" id="PF08772">
    <property type="entry name" value="Zn_ribbon_NOB1"/>
    <property type="match status" value="1"/>
</dbReference>
<evidence type="ECO:0000256" key="4">
    <source>
        <dbReference type="ARBA" id="ARBA00022723"/>
    </source>
</evidence>
<name>A0AAW1RF58_9CHLO</name>
<gene>
    <name evidence="13" type="ORF">WJX74_009056</name>
</gene>
<dbReference type="InterPro" id="IPR036283">
    <property type="entry name" value="NOB1_Zf-like_sf"/>
</dbReference>
<dbReference type="Pfam" id="PF17146">
    <property type="entry name" value="PIN_6"/>
    <property type="match status" value="1"/>
</dbReference>
<feature type="domain" description="Ribonuclease PIN" evidence="12">
    <location>
        <begin position="3"/>
        <end position="45"/>
    </location>
</feature>
<dbReference type="GO" id="GO:0004521">
    <property type="term" value="F:RNA endonuclease activity"/>
    <property type="evidence" value="ECO:0007669"/>
    <property type="project" value="UniProtKB-UniRule"/>
</dbReference>
<feature type="compositionally biased region" description="Basic residues" evidence="10">
    <location>
        <begin position="148"/>
        <end position="159"/>
    </location>
</feature>
<comment type="similarity">
    <text evidence="2 8">Belongs to the NOB1 family.</text>
</comment>
<evidence type="ECO:0000256" key="9">
    <source>
        <dbReference type="PIRSR" id="PIRSR037125-1"/>
    </source>
</evidence>
<feature type="compositionally biased region" description="Low complexity" evidence="10">
    <location>
        <begin position="207"/>
        <end position="223"/>
    </location>
</feature>
<feature type="region of interest" description="Disordered" evidence="10">
    <location>
        <begin position="112"/>
        <end position="171"/>
    </location>
</feature>
<comment type="caution">
    <text evidence="13">The sequence shown here is derived from an EMBL/GenBank/DDBJ whole genome shotgun (WGS) entry which is preliminary data.</text>
</comment>
<dbReference type="PANTHER" id="PTHR12814:SF2">
    <property type="entry name" value="RNA-BINDING PROTEIN NOB1"/>
    <property type="match status" value="1"/>
</dbReference>
<dbReference type="EMBL" id="JALJOS010000012">
    <property type="protein sequence ID" value="KAK9832411.1"/>
    <property type="molecule type" value="Genomic_DNA"/>
</dbReference>
<feature type="domain" description="Nin one binding (NOB1) Zn-ribbon-like" evidence="11">
    <location>
        <begin position="358"/>
        <end position="426"/>
    </location>
</feature>
<dbReference type="InterPro" id="IPR033411">
    <property type="entry name" value="Ribonuclease_PIN"/>
</dbReference>
<dbReference type="InterPro" id="IPR017117">
    <property type="entry name" value="Nob1_euk"/>
</dbReference>
<dbReference type="GO" id="GO:0046872">
    <property type="term" value="F:metal ion binding"/>
    <property type="evidence" value="ECO:0007669"/>
    <property type="project" value="UniProtKB-UniRule"/>
</dbReference>
<organism evidence="13 14">
    <name type="scientific">Apatococcus lobatus</name>
    <dbReference type="NCBI Taxonomy" id="904363"/>
    <lineage>
        <taxon>Eukaryota</taxon>
        <taxon>Viridiplantae</taxon>
        <taxon>Chlorophyta</taxon>
        <taxon>core chlorophytes</taxon>
        <taxon>Trebouxiophyceae</taxon>
        <taxon>Chlorellales</taxon>
        <taxon>Chlorellaceae</taxon>
        <taxon>Apatococcus</taxon>
    </lineage>
</organism>
<evidence type="ECO:0000313" key="13">
    <source>
        <dbReference type="EMBL" id="KAK9832411.1"/>
    </source>
</evidence>
<feature type="binding site" evidence="9">
    <location>
        <position position="385"/>
    </location>
    <ligand>
        <name>Zn(2+)</name>
        <dbReference type="ChEBI" id="CHEBI:29105"/>
    </ligand>
</feature>
<dbReference type="InterPro" id="IPR039907">
    <property type="entry name" value="NOB1"/>
</dbReference>
<reference evidence="13 14" key="1">
    <citation type="journal article" date="2024" name="Nat. Commun.">
        <title>Phylogenomics reveals the evolutionary origins of lichenization in chlorophyte algae.</title>
        <authorList>
            <person name="Puginier C."/>
            <person name="Libourel C."/>
            <person name="Otte J."/>
            <person name="Skaloud P."/>
            <person name="Haon M."/>
            <person name="Grisel S."/>
            <person name="Petersen M."/>
            <person name="Berrin J.G."/>
            <person name="Delaux P.M."/>
            <person name="Dal Grande F."/>
            <person name="Keller J."/>
        </authorList>
    </citation>
    <scope>NUCLEOTIDE SEQUENCE [LARGE SCALE GENOMIC DNA]</scope>
    <source>
        <strain evidence="13 14">SAG 2145</strain>
    </source>
</reference>
<dbReference type="Proteomes" id="UP001438707">
    <property type="component" value="Unassembled WGS sequence"/>
</dbReference>
<evidence type="ECO:0000256" key="1">
    <source>
        <dbReference type="ARBA" id="ARBA00004123"/>
    </source>
</evidence>
<evidence type="ECO:0000256" key="2">
    <source>
        <dbReference type="ARBA" id="ARBA00005858"/>
    </source>
</evidence>
<evidence type="ECO:0000256" key="6">
    <source>
        <dbReference type="ARBA" id="ARBA00022833"/>
    </source>
</evidence>
<feature type="binding site" evidence="9">
    <location>
        <position position="367"/>
    </location>
    <ligand>
        <name>Zn(2+)</name>
        <dbReference type="ChEBI" id="CHEBI:29105"/>
    </ligand>
</feature>
<proteinExistence type="inferred from homology"/>
<sequence length="498" mass="53505">MPFGIEALEPAYDSLTAVTRFARATGDLQSLSDVDLKVLALAHTLEHEAVGSAHLRTLPAQQAVQRKSLQSSQGLPGWGDTGPTWSRLDKLNKDEEQMHGATGVTDAVQELSLETSSSHHERSATTAEASKEDAGSWERAAKSNAAARQRKRKEHRRQQRLLQQPQTIPAGQAEEQALFSQDGAGPASPAEPRVASVLQQRIALGHQSTSARQRPAAQAASNRSRPEEPSSQQEAAVLPITDEASASAPVHVSDSAHILTDAASDAAGSPQYISSQQLALSEGACSTSDCCVSDVDSSGSGNLDSQDPFAAGDPGPDSPSQVITVASPITCVTADFAMQNVLLQMGLQLQAPNGLRLKRVSRFVQRCSACFFVVKEGSGIFCPRCGNAALQKVEVTVGSNGEEICGVQKKHVLRGTRYSLPKPKGGKKSKDPILREDMMLQRQQRKPRKVEEEGADPLEQVALRASESASDQAMAARLPIGRRNPNERRNVRTNRRKR</sequence>
<protein>
    <recommendedName>
        <fullName evidence="15">RNA-binding protein NOB1</fullName>
    </recommendedName>
</protein>
<evidence type="ECO:0000256" key="5">
    <source>
        <dbReference type="ARBA" id="ARBA00022801"/>
    </source>
</evidence>
<evidence type="ECO:0000256" key="8">
    <source>
        <dbReference type="PIRNR" id="PIRNR037125"/>
    </source>
</evidence>
<feature type="region of interest" description="Disordered" evidence="10">
    <location>
        <begin position="297"/>
        <end position="319"/>
    </location>
</feature>
<feature type="region of interest" description="Disordered" evidence="10">
    <location>
        <begin position="205"/>
        <end position="235"/>
    </location>
</feature>
<evidence type="ECO:0000256" key="3">
    <source>
        <dbReference type="ARBA" id="ARBA00022722"/>
    </source>
</evidence>
<dbReference type="SUPFAM" id="SSF144206">
    <property type="entry name" value="NOB1 zinc finger-like"/>
    <property type="match status" value="1"/>
</dbReference>
<feature type="binding site" evidence="9">
    <location>
        <position position="370"/>
    </location>
    <ligand>
        <name>Zn(2+)</name>
        <dbReference type="ChEBI" id="CHEBI:29105"/>
    </ligand>
</feature>
<keyword evidence="7 8" id="KW-0539">Nucleus</keyword>
<dbReference type="PANTHER" id="PTHR12814">
    <property type="entry name" value="RNA-BINDING PROTEIN NOB1"/>
    <property type="match status" value="1"/>
</dbReference>
<dbReference type="Gene3D" id="3.40.50.1010">
    <property type="entry name" value="5'-nuclease"/>
    <property type="match status" value="1"/>
</dbReference>
<accession>A0AAW1RF58</accession>
<keyword evidence="6 8" id="KW-0862">Zinc</keyword>
<evidence type="ECO:0000256" key="10">
    <source>
        <dbReference type="SAM" id="MobiDB-lite"/>
    </source>
</evidence>
<keyword evidence="5" id="KW-0378">Hydrolase</keyword>
<evidence type="ECO:0000313" key="14">
    <source>
        <dbReference type="Proteomes" id="UP001438707"/>
    </source>
</evidence>
<evidence type="ECO:0008006" key="15">
    <source>
        <dbReference type="Google" id="ProtNLM"/>
    </source>
</evidence>
<dbReference type="GO" id="GO:0030490">
    <property type="term" value="P:maturation of SSU-rRNA"/>
    <property type="evidence" value="ECO:0007669"/>
    <property type="project" value="TreeGrafter"/>
</dbReference>
<dbReference type="GO" id="GO:0030688">
    <property type="term" value="C:preribosome, small subunit precursor"/>
    <property type="evidence" value="ECO:0007669"/>
    <property type="project" value="TreeGrafter"/>
</dbReference>
<dbReference type="AlphaFoldDB" id="A0AAW1RF58"/>
<feature type="region of interest" description="Disordered" evidence="10">
    <location>
        <begin position="440"/>
        <end position="498"/>
    </location>
</feature>
<dbReference type="GO" id="GO:0005634">
    <property type="term" value="C:nucleus"/>
    <property type="evidence" value="ECO:0007669"/>
    <property type="project" value="UniProtKB-SubCell"/>
</dbReference>
<keyword evidence="14" id="KW-1185">Reference proteome</keyword>
<keyword evidence="4 8" id="KW-0479">Metal-binding</keyword>
<dbReference type="InterPro" id="IPR014881">
    <property type="entry name" value="NOB1_Zn-bd"/>
</dbReference>
<evidence type="ECO:0000259" key="12">
    <source>
        <dbReference type="Pfam" id="PF17146"/>
    </source>
</evidence>